<reference evidence="2 3" key="1">
    <citation type="submission" date="2018-06" db="EMBL/GenBank/DDBJ databases">
        <authorList>
            <consortium name="Pathogen Informatics"/>
            <person name="Doyle S."/>
        </authorList>
    </citation>
    <scope>NUCLEOTIDE SEQUENCE [LARGE SCALE GENOMIC DNA]</scope>
    <source>
        <strain evidence="2 3">NCTC12722</strain>
    </source>
</reference>
<evidence type="ECO:0000313" key="3">
    <source>
        <dbReference type="Proteomes" id="UP000254343"/>
    </source>
</evidence>
<dbReference type="AlphaFoldDB" id="A0A381AZ35"/>
<evidence type="ECO:0000313" key="2">
    <source>
        <dbReference type="EMBL" id="SUW27966.1"/>
    </source>
</evidence>
<dbReference type="RefSeq" id="WP_002719003.1">
    <property type="nucleotide sequence ID" value="NZ_UFSI01000002.1"/>
</dbReference>
<name>A0A381AZ35_AFIFE</name>
<dbReference type="OrthoDB" id="7064349at2"/>
<organism evidence="2 3">
    <name type="scientific">Afipia felis</name>
    <name type="common">Cat scratch disease bacillus</name>
    <dbReference type="NCBI Taxonomy" id="1035"/>
    <lineage>
        <taxon>Bacteria</taxon>
        <taxon>Pseudomonadati</taxon>
        <taxon>Pseudomonadota</taxon>
        <taxon>Alphaproteobacteria</taxon>
        <taxon>Hyphomicrobiales</taxon>
        <taxon>Nitrobacteraceae</taxon>
        <taxon>Afipia</taxon>
    </lineage>
</organism>
<proteinExistence type="predicted"/>
<gene>
    <name evidence="2" type="ORF">NCTC12722_04046</name>
</gene>
<evidence type="ECO:0000259" key="1">
    <source>
        <dbReference type="Pfam" id="PF18734"/>
    </source>
</evidence>
<accession>A0A381AZ35</accession>
<sequence length="253" mass="28559">MVTITAQAAFEQELEIFRKEEETAQQHFYAYLSVRELAASDLAVLRAMNTTPLFWLTTHHAMLISAFIALGRIFDQNSAHNINNLMALASKDLSVFSKPALANRKEKAGLTTGEAAAYVSDAFEPTASDFRALRREIKAQRVIYEARYRNIRDKVFAHNEIFDLDETNQLLANTRVDEMKALFGFLHALHETLWQLFQNGRKPGLNARAFVLPPTSMTGAQMLPGEKVFREGQRVLAHVVRGLEAETKSSRSM</sequence>
<dbReference type="InterPro" id="IPR040704">
    <property type="entry name" value="HEPN_AbiU2"/>
</dbReference>
<dbReference type="EMBL" id="UIGB01000002">
    <property type="protein sequence ID" value="SUW27966.1"/>
    <property type="molecule type" value="Genomic_DNA"/>
</dbReference>
<dbReference type="Pfam" id="PF18734">
    <property type="entry name" value="HEPN_AbiU2"/>
    <property type="match status" value="1"/>
</dbReference>
<protein>
    <recommendedName>
        <fullName evidence="1">HEPN AbiU2-like domain-containing protein</fullName>
    </recommendedName>
</protein>
<dbReference type="Proteomes" id="UP000254343">
    <property type="component" value="Unassembled WGS sequence"/>
</dbReference>
<feature type="domain" description="HEPN AbiU2-like" evidence="1">
    <location>
        <begin position="10"/>
        <end position="200"/>
    </location>
</feature>